<evidence type="ECO:0000256" key="8">
    <source>
        <dbReference type="ARBA" id="ARBA00023211"/>
    </source>
</evidence>
<dbReference type="GO" id="GO:0000166">
    <property type="term" value="F:nucleotide binding"/>
    <property type="evidence" value="ECO:0007669"/>
    <property type="project" value="UniProtKB-KW"/>
</dbReference>
<dbReference type="Proteomes" id="UP000825438">
    <property type="component" value="Chromosome II"/>
</dbReference>
<keyword evidence="3 10" id="KW-0479">Metal-binding</keyword>
<dbReference type="CDD" id="cd00515">
    <property type="entry name" value="HAM1"/>
    <property type="match status" value="1"/>
</dbReference>
<comment type="cofactor">
    <cofactor evidence="10">
        <name>Mg(2+)</name>
        <dbReference type="ChEBI" id="CHEBI:18420"/>
    </cofactor>
    <cofactor evidence="10">
        <name>Mn(2+)</name>
        <dbReference type="ChEBI" id="CHEBI:29035"/>
    </cofactor>
    <text evidence="10">Binds 1 divalent metal cation per subunit; can use either Mg(2+) or Mn(2+).</text>
</comment>
<comment type="subunit">
    <text evidence="10">Homodimer.</text>
</comment>
<dbReference type="NCBIfam" id="TIGR00042">
    <property type="entry name" value="RdgB/HAM1 family non-canonical purine NTP pyrophosphatase"/>
    <property type="match status" value="1"/>
</dbReference>
<gene>
    <name evidence="10" type="primary">HAM1</name>
    <name evidence="13" type="ORF">CA7LBN_002249</name>
</gene>
<dbReference type="GO" id="GO:0005634">
    <property type="term" value="C:nucleus"/>
    <property type="evidence" value="ECO:0007669"/>
    <property type="project" value="UniProtKB-SubCell"/>
</dbReference>
<feature type="binding site" evidence="10">
    <location>
        <position position="175"/>
    </location>
    <ligand>
        <name>ITP</name>
        <dbReference type="ChEBI" id="CHEBI:61402"/>
    </ligand>
</feature>
<dbReference type="PANTHER" id="PTHR11067:SF9">
    <property type="entry name" value="INOSINE TRIPHOSPHATE PYROPHOSPHATASE"/>
    <property type="match status" value="1"/>
</dbReference>
<dbReference type="GO" id="GO:0005737">
    <property type="term" value="C:cytoplasm"/>
    <property type="evidence" value="ECO:0007669"/>
    <property type="project" value="UniProtKB-SubCell"/>
</dbReference>
<dbReference type="EMBL" id="CP076750">
    <property type="protein sequence ID" value="QWW23448.1"/>
    <property type="molecule type" value="Genomic_DNA"/>
</dbReference>
<dbReference type="GO" id="GO:0046872">
    <property type="term" value="F:metal ion binding"/>
    <property type="evidence" value="ECO:0007669"/>
    <property type="project" value="UniProtKB-KW"/>
</dbReference>
<evidence type="ECO:0000259" key="12">
    <source>
        <dbReference type="SMART" id="SM01155"/>
    </source>
</evidence>
<name>A0A8F2W0H8_CANAR</name>
<dbReference type="EC" id="3.6.1.66" evidence="10"/>
<evidence type="ECO:0000256" key="5">
    <source>
        <dbReference type="ARBA" id="ARBA00022801"/>
    </source>
</evidence>
<evidence type="ECO:0000256" key="4">
    <source>
        <dbReference type="ARBA" id="ARBA00022741"/>
    </source>
</evidence>
<dbReference type="InterPro" id="IPR002637">
    <property type="entry name" value="RdgB/HAM1"/>
</dbReference>
<feature type="binding site" evidence="10">
    <location>
        <begin position="191"/>
        <end position="192"/>
    </location>
    <ligand>
        <name>ITP</name>
        <dbReference type="ChEBI" id="CHEBI:61402"/>
    </ligand>
</feature>
<comment type="similarity">
    <text evidence="1 10 11">Belongs to the HAM1 NTPase family.</text>
</comment>
<feature type="binding site" evidence="10">
    <location>
        <position position="163"/>
    </location>
    <ligand>
        <name>Mg(2+)</name>
        <dbReference type="ChEBI" id="CHEBI:18420"/>
    </ligand>
</feature>
<dbReference type="GO" id="GO:0036222">
    <property type="term" value="F:XTP diphosphatase activity"/>
    <property type="evidence" value="ECO:0007669"/>
    <property type="project" value="UniProtKB-UniRule"/>
</dbReference>
<proteinExistence type="inferred from homology"/>
<reference evidence="13" key="1">
    <citation type="submission" date="2021-06" db="EMBL/GenBank/DDBJ databases">
        <title>Candida auris outbreak in lebanese hospital.</title>
        <authorList>
            <person name="Finianos M."/>
        </authorList>
    </citation>
    <scope>NUCLEOTIDE SEQUENCE</scope>
    <source>
        <strain evidence="13">CA7LBN</strain>
    </source>
</reference>
<dbReference type="GO" id="GO:0009117">
    <property type="term" value="P:nucleotide metabolic process"/>
    <property type="evidence" value="ECO:0007669"/>
    <property type="project" value="UniProtKB-KW"/>
</dbReference>
<evidence type="ECO:0000256" key="9">
    <source>
        <dbReference type="ARBA" id="ARBA00023242"/>
    </source>
</evidence>
<evidence type="ECO:0000256" key="7">
    <source>
        <dbReference type="ARBA" id="ARBA00023080"/>
    </source>
</evidence>
<keyword evidence="5 10" id="KW-0378">Hydrolase</keyword>
<comment type="catalytic activity">
    <reaction evidence="10">
        <text>XTP + H2O = XMP + diphosphate + H(+)</text>
        <dbReference type="Rhea" id="RHEA:28610"/>
        <dbReference type="ChEBI" id="CHEBI:15377"/>
        <dbReference type="ChEBI" id="CHEBI:15378"/>
        <dbReference type="ChEBI" id="CHEBI:33019"/>
        <dbReference type="ChEBI" id="CHEBI:57464"/>
        <dbReference type="ChEBI" id="CHEBI:61314"/>
        <dbReference type="EC" id="3.6.1.66"/>
    </reaction>
</comment>
<protein>
    <recommendedName>
        <fullName evidence="10">Inosine triphosphate pyrophosphatase</fullName>
        <shortName evidence="10">ITPase</shortName>
        <shortName evidence="10">Inosine triphosphatase</shortName>
        <ecNumber evidence="10">3.6.1.66</ecNumber>
    </recommendedName>
    <alternativeName>
        <fullName evidence="10">Non-canonical purine NTP pyrophosphatase</fullName>
    </alternativeName>
    <alternativeName>
        <fullName evidence="10">Non-standard purine NTP pyrophosphatase</fullName>
    </alternativeName>
    <alternativeName>
        <fullName evidence="10">Nucleoside-triphosphate diphosphatase</fullName>
    </alternativeName>
    <alternativeName>
        <fullName evidence="10">Nucleoside-triphosphate pyrophosphatase</fullName>
        <shortName evidence="10">NTPase</shortName>
    </alternativeName>
    <alternativeName>
        <fullName evidence="10">XTP/dITP diphosphatase</fullName>
    </alternativeName>
</protein>
<evidence type="ECO:0000256" key="10">
    <source>
        <dbReference type="HAMAP-Rule" id="MF_03148"/>
    </source>
</evidence>
<dbReference type="FunFam" id="3.90.950.10:FF:000009">
    <property type="entry name" value="Inosine triphosphate pyrophosphatase"/>
    <property type="match status" value="1"/>
</dbReference>
<dbReference type="GO" id="GO:0036220">
    <property type="term" value="F:ITP diphosphatase activity"/>
    <property type="evidence" value="ECO:0007669"/>
    <property type="project" value="UniProtKB-UniRule"/>
</dbReference>
<keyword evidence="6 10" id="KW-0460">Magnesium</keyword>
<comment type="function">
    <text evidence="10">Pyrophosphatase that hydrolyzes non-canonical purine nucleotides such as inosine triphosphate (ITP), deoxyinosine triphosphate (dITP) or xanthosine 5'-triphosphate (XTP) to their respective monophosphate derivatives. The enzyme does not distinguish between the deoxy- and ribose forms. Probably excludes non-canonical purines from RNA and DNA precursor pools, thus preventing their incorporation into RNA and DNA and avoiding chromosomal lesions.</text>
</comment>
<dbReference type="Gene3D" id="3.90.950.10">
    <property type="match status" value="1"/>
</dbReference>
<keyword evidence="8 10" id="KW-0464">Manganese</keyword>
<comment type="subcellular location">
    <subcellularLocation>
        <location evidence="10">Cytoplasm</location>
    </subcellularLocation>
    <subcellularLocation>
        <location evidence="10">Nucleus</location>
    </subcellularLocation>
</comment>
<dbReference type="Pfam" id="PF08213">
    <property type="entry name" value="COX24_C"/>
    <property type="match status" value="1"/>
</dbReference>
<evidence type="ECO:0000256" key="3">
    <source>
        <dbReference type="ARBA" id="ARBA00022723"/>
    </source>
</evidence>
<dbReference type="InterPro" id="IPR027502">
    <property type="entry name" value="ITPase"/>
</dbReference>
<keyword evidence="2 10" id="KW-0963">Cytoplasm</keyword>
<feature type="binding site" evidence="10">
    <location>
        <begin position="125"/>
        <end position="130"/>
    </location>
    <ligand>
        <name>ITP</name>
        <dbReference type="ChEBI" id="CHEBI:61402"/>
    </ligand>
</feature>
<keyword evidence="7 10" id="KW-0546">Nucleotide metabolism</keyword>
<dbReference type="AlphaFoldDB" id="A0A8F2W0H8"/>
<dbReference type="Pfam" id="PF01725">
    <property type="entry name" value="Ham1p_like"/>
    <property type="match status" value="1"/>
</dbReference>
<comment type="catalytic activity">
    <reaction evidence="10">
        <text>ITP + H2O = IMP + diphosphate + H(+)</text>
        <dbReference type="Rhea" id="RHEA:29399"/>
        <dbReference type="ChEBI" id="CHEBI:15377"/>
        <dbReference type="ChEBI" id="CHEBI:15378"/>
        <dbReference type="ChEBI" id="CHEBI:33019"/>
        <dbReference type="ChEBI" id="CHEBI:58053"/>
        <dbReference type="ChEBI" id="CHEBI:61402"/>
        <dbReference type="EC" id="3.6.1.66"/>
    </reaction>
</comment>
<dbReference type="GO" id="GO:0009204">
    <property type="term" value="P:deoxyribonucleoside triphosphate catabolic process"/>
    <property type="evidence" value="ECO:0007669"/>
    <property type="project" value="UniProtKB-UniRule"/>
</dbReference>
<evidence type="ECO:0000256" key="11">
    <source>
        <dbReference type="RuleBase" id="RU003781"/>
    </source>
</evidence>
<keyword evidence="9 10" id="KW-0539">Nucleus</keyword>
<comment type="catalytic activity">
    <reaction evidence="10">
        <text>dITP + H2O = dIMP + diphosphate + H(+)</text>
        <dbReference type="Rhea" id="RHEA:28342"/>
        <dbReference type="ChEBI" id="CHEBI:15377"/>
        <dbReference type="ChEBI" id="CHEBI:15378"/>
        <dbReference type="ChEBI" id="CHEBI:33019"/>
        <dbReference type="ChEBI" id="CHEBI:61194"/>
        <dbReference type="ChEBI" id="CHEBI:61382"/>
        <dbReference type="EC" id="3.6.1.66"/>
    </reaction>
</comment>
<dbReference type="PANTHER" id="PTHR11067">
    <property type="entry name" value="INOSINE TRIPHOSPHATE PYROPHOSPHATASE/HAM1 PROTEIN"/>
    <property type="match status" value="1"/>
</dbReference>
<evidence type="ECO:0000256" key="2">
    <source>
        <dbReference type="ARBA" id="ARBA00022490"/>
    </source>
</evidence>
<dbReference type="InterPro" id="IPR013177">
    <property type="entry name" value="Ribosomal_mS38_C"/>
</dbReference>
<dbReference type="GO" id="GO:0035870">
    <property type="term" value="F:dITP diphosphatase activity"/>
    <property type="evidence" value="ECO:0007669"/>
    <property type="project" value="UniProtKB-UniRule"/>
</dbReference>
<feature type="binding site" evidence="10">
    <location>
        <begin position="295"/>
        <end position="296"/>
    </location>
    <ligand>
        <name>ITP</name>
        <dbReference type="ChEBI" id="CHEBI:61402"/>
    </ligand>
</feature>
<dbReference type="SMART" id="SM01155">
    <property type="entry name" value="DUF1713"/>
    <property type="match status" value="1"/>
</dbReference>
<accession>A0A8F2W0H8</accession>
<organism evidence="13">
    <name type="scientific">Candidozyma auris</name>
    <name type="common">Yeast</name>
    <name type="synonym">Candida auris</name>
    <dbReference type="NCBI Taxonomy" id="498019"/>
    <lineage>
        <taxon>Eukaryota</taxon>
        <taxon>Fungi</taxon>
        <taxon>Dikarya</taxon>
        <taxon>Ascomycota</taxon>
        <taxon>Saccharomycotina</taxon>
        <taxon>Pichiomycetes</taxon>
        <taxon>Metschnikowiaceae</taxon>
        <taxon>Candidozyma</taxon>
    </lineage>
</organism>
<dbReference type="InterPro" id="IPR029001">
    <property type="entry name" value="ITPase-like_fam"/>
</dbReference>
<dbReference type="HAMAP" id="MF_03148">
    <property type="entry name" value="HAM1_NTPase"/>
    <property type="match status" value="1"/>
</dbReference>
<sequence length="311" mass="34890">MFRIKQFRSVSTLLRGIGVRTLASVSRTQTLVPPPFTRATIFGSIDVVQLPHNRVPYGLLQTVTQELPQDAWEQQAQEDSSVTDNTVYMDSTKRKRKLKMKKHKLRKRRRAARSLLKSKTITFVTGNSNKLKEVIAILGGQPGPEGSKVGNFTVVNKSLDLDEVQGTIETVTIHKAKEAARQVNGAVLVEDTCLAFNAMNDLPGPYIKWFLKAIGLQGLVDMLYKFEDKGAKAVCTFGYCEGPESEVKLFQGITKGKIVDSRGPTDFGWDSVFEPEGFNETYAEMDKSVKNTISHRFRALDKLREFLKIQE</sequence>
<feature type="domain" description="Ribosomal protein mS38 C-terminal" evidence="12">
    <location>
        <begin position="88"/>
        <end position="119"/>
    </location>
</feature>
<dbReference type="SUPFAM" id="SSF52972">
    <property type="entry name" value="ITPase-like"/>
    <property type="match status" value="1"/>
</dbReference>
<feature type="binding site" evidence="10">
    <location>
        <begin position="267"/>
        <end position="270"/>
    </location>
    <ligand>
        <name>ITP</name>
        <dbReference type="ChEBI" id="CHEBI:61402"/>
    </ligand>
</feature>
<evidence type="ECO:0000256" key="6">
    <source>
        <dbReference type="ARBA" id="ARBA00022842"/>
    </source>
</evidence>
<feature type="binding site" evidence="10">
    <location>
        <position position="290"/>
    </location>
    <ligand>
        <name>ITP</name>
        <dbReference type="ChEBI" id="CHEBI:61402"/>
    </ligand>
</feature>
<feature type="binding site" evidence="10">
    <location>
        <position position="191"/>
    </location>
    <ligand>
        <name>Mg(2+)</name>
        <dbReference type="ChEBI" id="CHEBI:18420"/>
    </ligand>
</feature>
<evidence type="ECO:0000256" key="1">
    <source>
        <dbReference type="ARBA" id="ARBA00008023"/>
    </source>
</evidence>
<keyword evidence="4 10" id="KW-0547">Nucleotide-binding</keyword>
<evidence type="ECO:0000313" key="13">
    <source>
        <dbReference type="EMBL" id="QWW23448.1"/>
    </source>
</evidence>